<organism evidence="1 2">
    <name type="scientific">Canavalia gladiata</name>
    <name type="common">Sword bean</name>
    <name type="synonym">Dolichos gladiatus</name>
    <dbReference type="NCBI Taxonomy" id="3824"/>
    <lineage>
        <taxon>Eukaryota</taxon>
        <taxon>Viridiplantae</taxon>
        <taxon>Streptophyta</taxon>
        <taxon>Embryophyta</taxon>
        <taxon>Tracheophyta</taxon>
        <taxon>Spermatophyta</taxon>
        <taxon>Magnoliopsida</taxon>
        <taxon>eudicotyledons</taxon>
        <taxon>Gunneridae</taxon>
        <taxon>Pentapetalae</taxon>
        <taxon>rosids</taxon>
        <taxon>fabids</taxon>
        <taxon>Fabales</taxon>
        <taxon>Fabaceae</taxon>
        <taxon>Papilionoideae</taxon>
        <taxon>50 kb inversion clade</taxon>
        <taxon>NPAAA clade</taxon>
        <taxon>indigoferoid/millettioid clade</taxon>
        <taxon>Phaseoleae</taxon>
        <taxon>Canavalia</taxon>
    </lineage>
</organism>
<evidence type="ECO:0000313" key="1">
    <source>
        <dbReference type="EMBL" id="KAK7337519.1"/>
    </source>
</evidence>
<comment type="caution">
    <text evidence="1">The sequence shown here is derived from an EMBL/GenBank/DDBJ whole genome shotgun (WGS) entry which is preliminary data.</text>
</comment>
<reference evidence="1 2" key="1">
    <citation type="submission" date="2024-01" db="EMBL/GenBank/DDBJ databases">
        <title>The genomes of 5 underutilized Papilionoideae crops provide insights into root nodulation and disease resistanc.</title>
        <authorList>
            <person name="Jiang F."/>
        </authorList>
    </citation>
    <scope>NUCLEOTIDE SEQUENCE [LARGE SCALE GENOMIC DNA]</scope>
    <source>
        <strain evidence="1">LVBAO_FW01</strain>
        <tissue evidence="1">Leaves</tissue>
    </source>
</reference>
<proteinExistence type="predicted"/>
<gene>
    <name evidence="1" type="ORF">VNO77_18098</name>
</gene>
<evidence type="ECO:0000313" key="2">
    <source>
        <dbReference type="Proteomes" id="UP001367508"/>
    </source>
</evidence>
<protein>
    <submittedName>
        <fullName evidence="1">Uncharacterized protein</fullName>
    </submittedName>
</protein>
<dbReference type="AlphaFoldDB" id="A0AAN9QJA7"/>
<dbReference type="EMBL" id="JAYMYQ010000004">
    <property type="protein sequence ID" value="KAK7337519.1"/>
    <property type="molecule type" value="Genomic_DNA"/>
</dbReference>
<accession>A0AAN9QJA7</accession>
<dbReference type="Proteomes" id="UP001367508">
    <property type="component" value="Unassembled WGS sequence"/>
</dbReference>
<sequence>MHPPLNQSVKGRMVEETGIFSMKRQLLEVSAEVQIVSSISSQGHSCGVYATETNITAHNNFSLQNN</sequence>
<keyword evidence="2" id="KW-1185">Reference proteome</keyword>
<name>A0AAN9QJA7_CANGL</name>